<dbReference type="SMART" id="SM00347">
    <property type="entry name" value="HTH_MARR"/>
    <property type="match status" value="1"/>
</dbReference>
<evidence type="ECO:0000313" key="2">
    <source>
        <dbReference type="EMBL" id="RDI67909.1"/>
    </source>
</evidence>
<feature type="domain" description="HTH marR-type" evidence="1">
    <location>
        <begin position="1"/>
        <end position="139"/>
    </location>
</feature>
<name>A0A370IB00_9NOCA</name>
<accession>A0A370IB00</accession>
<dbReference type="PROSITE" id="PS50995">
    <property type="entry name" value="HTH_MARR_2"/>
    <property type="match status" value="1"/>
</dbReference>
<dbReference type="GO" id="GO:0003677">
    <property type="term" value="F:DNA binding"/>
    <property type="evidence" value="ECO:0007669"/>
    <property type="project" value="UniProtKB-KW"/>
</dbReference>
<dbReference type="EMBL" id="QQBC01000002">
    <property type="protein sequence ID" value="RDI67909.1"/>
    <property type="molecule type" value="Genomic_DNA"/>
</dbReference>
<gene>
    <name evidence="2" type="ORF">DFR76_102310</name>
</gene>
<evidence type="ECO:0000259" key="1">
    <source>
        <dbReference type="PROSITE" id="PS50995"/>
    </source>
</evidence>
<organism evidence="2 3">
    <name type="scientific">Nocardia pseudobrasiliensis</name>
    <dbReference type="NCBI Taxonomy" id="45979"/>
    <lineage>
        <taxon>Bacteria</taxon>
        <taxon>Bacillati</taxon>
        <taxon>Actinomycetota</taxon>
        <taxon>Actinomycetes</taxon>
        <taxon>Mycobacteriales</taxon>
        <taxon>Nocardiaceae</taxon>
        <taxon>Nocardia</taxon>
    </lineage>
</organism>
<keyword evidence="3" id="KW-1185">Reference proteome</keyword>
<dbReference type="AlphaFoldDB" id="A0A370IB00"/>
<comment type="caution">
    <text evidence="2">The sequence shown here is derived from an EMBL/GenBank/DDBJ whole genome shotgun (WGS) entry which is preliminary data.</text>
</comment>
<dbReference type="GO" id="GO:0003700">
    <property type="term" value="F:DNA-binding transcription factor activity"/>
    <property type="evidence" value="ECO:0007669"/>
    <property type="project" value="InterPro"/>
</dbReference>
<dbReference type="GO" id="GO:0006950">
    <property type="term" value="P:response to stress"/>
    <property type="evidence" value="ECO:0007669"/>
    <property type="project" value="TreeGrafter"/>
</dbReference>
<dbReference type="SUPFAM" id="SSF46785">
    <property type="entry name" value="Winged helix' DNA-binding domain"/>
    <property type="match status" value="1"/>
</dbReference>
<sequence length="145" mass="16190">MTENELNVGVLMFIPYRAMENRVFAALAAGGFGDITLAQARLLARIGPRGTRLTDLAEQSQVTKQTAGFLVDQLERTRYVERAPDPTDGRARLIRLSERGRRGVEIANAEAARVQAEWGEHLGARQMGQLRTILNRLREITDPYA</sequence>
<dbReference type="Proteomes" id="UP000254869">
    <property type="component" value="Unassembled WGS sequence"/>
</dbReference>
<proteinExistence type="predicted"/>
<dbReference type="Gene3D" id="1.10.10.10">
    <property type="entry name" value="Winged helix-like DNA-binding domain superfamily/Winged helix DNA-binding domain"/>
    <property type="match status" value="1"/>
</dbReference>
<dbReference type="PANTHER" id="PTHR33164:SF99">
    <property type="entry name" value="MARR FAMILY REGULATORY PROTEIN"/>
    <property type="match status" value="1"/>
</dbReference>
<dbReference type="InterPro" id="IPR036388">
    <property type="entry name" value="WH-like_DNA-bd_sf"/>
</dbReference>
<dbReference type="InterPro" id="IPR036390">
    <property type="entry name" value="WH_DNA-bd_sf"/>
</dbReference>
<protein>
    <submittedName>
        <fullName evidence="2">DNA-binding MarR family transcriptional regulator</fullName>
    </submittedName>
</protein>
<dbReference type="PANTHER" id="PTHR33164">
    <property type="entry name" value="TRANSCRIPTIONAL REGULATOR, MARR FAMILY"/>
    <property type="match status" value="1"/>
</dbReference>
<dbReference type="InterPro" id="IPR039422">
    <property type="entry name" value="MarR/SlyA-like"/>
</dbReference>
<evidence type="ECO:0000313" key="3">
    <source>
        <dbReference type="Proteomes" id="UP000254869"/>
    </source>
</evidence>
<dbReference type="InterPro" id="IPR000835">
    <property type="entry name" value="HTH_MarR-typ"/>
</dbReference>
<reference evidence="2 3" key="1">
    <citation type="submission" date="2018-07" db="EMBL/GenBank/DDBJ databases">
        <title>Genomic Encyclopedia of Type Strains, Phase IV (KMG-IV): sequencing the most valuable type-strain genomes for metagenomic binning, comparative biology and taxonomic classification.</title>
        <authorList>
            <person name="Goeker M."/>
        </authorList>
    </citation>
    <scope>NUCLEOTIDE SEQUENCE [LARGE SCALE GENOMIC DNA]</scope>
    <source>
        <strain evidence="2 3">DSM 44290</strain>
    </source>
</reference>
<dbReference type="Pfam" id="PF12802">
    <property type="entry name" value="MarR_2"/>
    <property type="match status" value="1"/>
</dbReference>
<keyword evidence="2" id="KW-0238">DNA-binding</keyword>